<accession>A0ABY5PC18</accession>
<dbReference type="InterPro" id="IPR007627">
    <property type="entry name" value="RNA_pol_sigma70_r2"/>
</dbReference>
<evidence type="ECO:0000256" key="5">
    <source>
        <dbReference type="RuleBase" id="RU362124"/>
    </source>
</evidence>
<dbReference type="InterPro" id="IPR014284">
    <property type="entry name" value="RNA_pol_sigma-70_dom"/>
</dbReference>
<dbReference type="PANTHER" id="PTHR30385:SF7">
    <property type="entry name" value="RNA POLYMERASE SIGMA FACTOR FLIA"/>
    <property type="match status" value="1"/>
</dbReference>
<keyword evidence="1 5" id="KW-0805">Transcription regulation</keyword>
<reference evidence="9" key="1">
    <citation type="submission" date="2021-11" db="EMBL/GenBank/DDBJ databases">
        <title>Cultivation dependent microbiological survey of springs from the worlds oldest radium mine currently devoted to the extraction of radon-saturated water.</title>
        <authorList>
            <person name="Kapinusova G."/>
            <person name="Smrhova T."/>
            <person name="Strejcek M."/>
            <person name="Suman J."/>
            <person name="Jani K."/>
            <person name="Pajer P."/>
            <person name="Uhlik O."/>
        </authorList>
    </citation>
    <scope>NUCLEOTIDE SEQUENCE [LARGE SCALE GENOMIC DNA]</scope>
    <source>
        <strain evidence="9">J379</strain>
    </source>
</reference>
<dbReference type="Gene3D" id="1.10.1740.10">
    <property type="match status" value="1"/>
</dbReference>
<feature type="domain" description="RNA polymerase sigma-70" evidence="6">
    <location>
        <begin position="62"/>
        <end position="75"/>
    </location>
</feature>
<dbReference type="InterPro" id="IPR012845">
    <property type="entry name" value="RNA_pol_sigma_FliA_WhiG"/>
</dbReference>
<keyword evidence="4 5" id="KW-0804">Transcription</keyword>
<evidence type="ECO:0000256" key="4">
    <source>
        <dbReference type="ARBA" id="ARBA00023163"/>
    </source>
</evidence>
<organism evidence="8 9">
    <name type="scientific">Svornostia abyssi</name>
    <dbReference type="NCBI Taxonomy" id="2898438"/>
    <lineage>
        <taxon>Bacteria</taxon>
        <taxon>Bacillati</taxon>
        <taxon>Actinomycetota</taxon>
        <taxon>Thermoleophilia</taxon>
        <taxon>Solirubrobacterales</taxon>
        <taxon>Baekduiaceae</taxon>
        <taxon>Svornostia</taxon>
    </lineage>
</organism>
<dbReference type="InterPro" id="IPR007624">
    <property type="entry name" value="RNA_pol_sigma70_r3"/>
</dbReference>
<dbReference type="SUPFAM" id="SSF88946">
    <property type="entry name" value="Sigma2 domain of RNA polymerase sigma factors"/>
    <property type="match status" value="1"/>
</dbReference>
<dbReference type="CDD" id="cd06171">
    <property type="entry name" value="Sigma70_r4"/>
    <property type="match status" value="1"/>
</dbReference>
<dbReference type="PIRSF" id="PIRSF000770">
    <property type="entry name" value="RNA_pol_sigma-SigE/K"/>
    <property type="match status" value="1"/>
</dbReference>
<evidence type="ECO:0000313" key="9">
    <source>
        <dbReference type="Proteomes" id="UP001058860"/>
    </source>
</evidence>
<dbReference type="PROSITE" id="PS00715">
    <property type="entry name" value="SIGMA70_1"/>
    <property type="match status" value="1"/>
</dbReference>
<evidence type="ECO:0000256" key="1">
    <source>
        <dbReference type="ARBA" id="ARBA00023015"/>
    </source>
</evidence>
<evidence type="ECO:0000259" key="7">
    <source>
        <dbReference type="PROSITE" id="PS00716"/>
    </source>
</evidence>
<dbReference type="Pfam" id="PF04542">
    <property type="entry name" value="Sigma70_r2"/>
    <property type="match status" value="1"/>
</dbReference>
<dbReference type="Pfam" id="PF04539">
    <property type="entry name" value="Sigma70_r3"/>
    <property type="match status" value="1"/>
</dbReference>
<dbReference type="SUPFAM" id="SSF88659">
    <property type="entry name" value="Sigma3 and sigma4 domains of RNA polymerase sigma factors"/>
    <property type="match status" value="2"/>
</dbReference>
<dbReference type="RefSeq" id="WP_353862695.1">
    <property type="nucleotide sequence ID" value="NZ_CP088295.1"/>
</dbReference>
<dbReference type="InterPro" id="IPR013324">
    <property type="entry name" value="RNA_pol_sigma_r3/r4-like"/>
</dbReference>
<keyword evidence="9" id="KW-1185">Reference proteome</keyword>
<dbReference type="PROSITE" id="PS00716">
    <property type="entry name" value="SIGMA70_2"/>
    <property type="match status" value="1"/>
</dbReference>
<dbReference type="InterPro" id="IPR013325">
    <property type="entry name" value="RNA_pol_sigma_r2"/>
</dbReference>
<keyword evidence="3 5" id="KW-0238">DNA-binding</keyword>
<dbReference type="InterPro" id="IPR007630">
    <property type="entry name" value="RNA_pol_sigma70_r4"/>
</dbReference>
<evidence type="ECO:0000256" key="2">
    <source>
        <dbReference type="ARBA" id="ARBA00023082"/>
    </source>
</evidence>
<dbReference type="PANTHER" id="PTHR30385">
    <property type="entry name" value="SIGMA FACTOR F FLAGELLAR"/>
    <property type="match status" value="1"/>
</dbReference>
<dbReference type="InterPro" id="IPR000943">
    <property type="entry name" value="RNA_pol_sigma70"/>
</dbReference>
<feature type="domain" description="RNA polymerase sigma-70" evidence="7">
    <location>
        <begin position="230"/>
        <end position="256"/>
    </location>
</feature>
<comment type="function">
    <text evidence="5">Sigma factors are initiation factors that promote the attachment of RNA polymerase to specific initiation sites and are then released.</text>
</comment>
<keyword evidence="2 5" id="KW-0731">Sigma factor</keyword>
<dbReference type="Pfam" id="PF04545">
    <property type="entry name" value="Sigma70_r4"/>
    <property type="match status" value="1"/>
</dbReference>
<comment type="similarity">
    <text evidence="5">Belongs to the sigma-70 factor family.</text>
</comment>
<dbReference type="Proteomes" id="UP001058860">
    <property type="component" value="Chromosome"/>
</dbReference>
<gene>
    <name evidence="8" type="primary">whiG</name>
    <name evidence="8" type="ORF">LRS13_15740</name>
</gene>
<evidence type="ECO:0000256" key="3">
    <source>
        <dbReference type="ARBA" id="ARBA00023125"/>
    </source>
</evidence>
<dbReference type="NCBIfam" id="NF005413">
    <property type="entry name" value="PRK06986.1"/>
    <property type="match status" value="1"/>
</dbReference>
<proteinExistence type="inferred from homology"/>
<dbReference type="PRINTS" id="PR00046">
    <property type="entry name" value="SIGMA70FCT"/>
</dbReference>
<sequence length="264" mass="29607">MGEGSTLETNVKAIELKDLWRRYKATGDEKARERLVVAYSPLVKYVSGRMASGLPAHVEEADLISYGLVGLISAIERFDLEREIKFETYAITRIKGAIIDELRSLDWVPRSVRARAREIERANSKLEHELQRAPTDEEMAAELGSTVEEFQESLLQISNSSVAALDELWTVSDSSGDQVSLLDTLQDPGAPDPAHVMDITDLKDRVADAIARLPEREKLVVALYYYENLTLREIGEVLGVTESRISQLHTKAVLRLRSRLQGED</sequence>
<dbReference type="NCBIfam" id="TIGR02479">
    <property type="entry name" value="FliA_WhiG"/>
    <property type="match status" value="1"/>
</dbReference>
<dbReference type="Gene3D" id="1.20.140.160">
    <property type="match status" value="1"/>
</dbReference>
<dbReference type="NCBIfam" id="NF004935">
    <property type="entry name" value="PRK06288.1"/>
    <property type="match status" value="1"/>
</dbReference>
<evidence type="ECO:0000313" key="8">
    <source>
        <dbReference type="EMBL" id="UUY02162.1"/>
    </source>
</evidence>
<dbReference type="EMBL" id="CP088295">
    <property type="protein sequence ID" value="UUY02162.1"/>
    <property type="molecule type" value="Genomic_DNA"/>
</dbReference>
<name>A0ABY5PC18_9ACTN</name>
<protein>
    <recommendedName>
        <fullName evidence="5">RNA polymerase sigma factor</fullName>
    </recommendedName>
</protein>
<evidence type="ECO:0000259" key="6">
    <source>
        <dbReference type="PROSITE" id="PS00715"/>
    </source>
</evidence>
<dbReference type="NCBIfam" id="TIGR02937">
    <property type="entry name" value="sigma70-ECF"/>
    <property type="match status" value="1"/>
</dbReference>